<protein>
    <recommendedName>
        <fullName evidence="11">Glycine--tRNA ligase beta subunit</fullName>
        <ecNumber evidence="11">6.1.1.14</ecNumber>
    </recommendedName>
    <alternativeName>
        <fullName evidence="11">Glycyl-tRNA synthetase beta subunit</fullName>
        <shortName evidence="11">GlyRS</shortName>
    </alternativeName>
</protein>
<dbReference type="GO" id="GO:0004820">
    <property type="term" value="F:glycine-tRNA ligase activity"/>
    <property type="evidence" value="ECO:0007669"/>
    <property type="project" value="UniProtKB-UniRule"/>
</dbReference>
<comment type="similarity">
    <text evidence="2 11">Belongs to the class-II aminoacyl-tRNA synthetase family.</text>
</comment>
<dbReference type="PANTHER" id="PTHR30075">
    <property type="entry name" value="GLYCYL-TRNA SYNTHETASE"/>
    <property type="match status" value="1"/>
</dbReference>
<dbReference type="GO" id="GO:0006420">
    <property type="term" value="P:arginyl-tRNA aminoacylation"/>
    <property type="evidence" value="ECO:0007669"/>
    <property type="project" value="InterPro"/>
</dbReference>
<dbReference type="Pfam" id="PF02092">
    <property type="entry name" value="tRNA_synt_2f"/>
    <property type="match status" value="1"/>
</dbReference>
<feature type="domain" description="DALR anticodon binding" evidence="12">
    <location>
        <begin position="579"/>
        <end position="675"/>
    </location>
</feature>
<evidence type="ECO:0000256" key="7">
    <source>
        <dbReference type="ARBA" id="ARBA00022840"/>
    </source>
</evidence>
<name>A4A942_9GAMM</name>
<dbReference type="RefSeq" id="WP_008293360.1">
    <property type="nucleotide sequence ID" value="NZ_CM002299.1"/>
</dbReference>
<reference evidence="13 14" key="2">
    <citation type="journal article" date="2009" name="PLoS ONE">
        <title>The photosynthetic apparatus and its regulation in the aerobic gammaproteobacterium Congregibacter litoralis gen. nov., sp. nov.</title>
        <authorList>
            <person name="Spring S."/>
            <person name="Lunsdorf H."/>
            <person name="Fuchs B.M."/>
            <person name="Tindall B.J."/>
        </authorList>
    </citation>
    <scope>NUCLEOTIDE SEQUENCE [LARGE SCALE GENOMIC DNA]</scope>
    <source>
        <strain evidence="13">KT71</strain>
    </source>
</reference>
<keyword evidence="14" id="KW-1185">Reference proteome</keyword>
<dbReference type="HAMAP" id="MF_00255">
    <property type="entry name" value="Gly_tRNA_synth_beta"/>
    <property type="match status" value="1"/>
</dbReference>
<dbReference type="GO" id="GO:0006426">
    <property type="term" value="P:glycyl-tRNA aminoacylation"/>
    <property type="evidence" value="ECO:0007669"/>
    <property type="project" value="UniProtKB-UniRule"/>
</dbReference>
<evidence type="ECO:0000256" key="10">
    <source>
        <dbReference type="ARBA" id="ARBA00047937"/>
    </source>
</evidence>
<dbReference type="HOGENOM" id="CLU_007220_2_2_6"/>
<dbReference type="GO" id="GO:0005524">
    <property type="term" value="F:ATP binding"/>
    <property type="evidence" value="ECO:0007669"/>
    <property type="project" value="UniProtKB-UniRule"/>
</dbReference>
<proteinExistence type="inferred from homology"/>
<dbReference type="EMBL" id="AAOA02000002">
    <property type="protein sequence ID" value="EAQ97584.1"/>
    <property type="molecule type" value="Genomic_DNA"/>
</dbReference>
<evidence type="ECO:0000256" key="9">
    <source>
        <dbReference type="ARBA" id="ARBA00023146"/>
    </source>
</evidence>
<dbReference type="EC" id="6.1.1.14" evidence="11"/>
<comment type="catalytic activity">
    <reaction evidence="10 11">
        <text>tRNA(Gly) + glycine + ATP = glycyl-tRNA(Gly) + AMP + diphosphate</text>
        <dbReference type="Rhea" id="RHEA:16013"/>
        <dbReference type="Rhea" id="RHEA-COMP:9664"/>
        <dbReference type="Rhea" id="RHEA-COMP:9683"/>
        <dbReference type="ChEBI" id="CHEBI:30616"/>
        <dbReference type="ChEBI" id="CHEBI:33019"/>
        <dbReference type="ChEBI" id="CHEBI:57305"/>
        <dbReference type="ChEBI" id="CHEBI:78442"/>
        <dbReference type="ChEBI" id="CHEBI:78522"/>
        <dbReference type="ChEBI" id="CHEBI:456215"/>
        <dbReference type="EC" id="6.1.1.14"/>
    </reaction>
</comment>
<keyword evidence="4 11" id="KW-0963">Cytoplasm</keyword>
<dbReference type="STRING" id="314285.KT71_04725"/>
<evidence type="ECO:0000256" key="5">
    <source>
        <dbReference type="ARBA" id="ARBA00022598"/>
    </source>
</evidence>
<dbReference type="GO" id="GO:0005829">
    <property type="term" value="C:cytosol"/>
    <property type="evidence" value="ECO:0007669"/>
    <property type="project" value="TreeGrafter"/>
</dbReference>
<evidence type="ECO:0000256" key="6">
    <source>
        <dbReference type="ARBA" id="ARBA00022741"/>
    </source>
</evidence>
<evidence type="ECO:0000256" key="3">
    <source>
        <dbReference type="ARBA" id="ARBA00011209"/>
    </source>
</evidence>
<keyword evidence="9 11" id="KW-0030">Aminoacyl-tRNA synthetase</keyword>
<keyword evidence="7 11" id="KW-0067">ATP-binding</keyword>
<evidence type="ECO:0000256" key="2">
    <source>
        <dbReference type="ARBA" id="ARBA00008226"/>
    </source>
</evidence>
<dbReference type="PANTHER" id="PTHR30075:SF2">
    <property type="entry name" value="GLYCINE--TRNA LIGASE, CHLOROPLASTIC_MITOCHONDRIAL 2"/>
    <property type="match status" value="1"/>
</dbReference>
<comment type="subcellular location">
    <subcellularLocation>
        <location evidence="1 11">Cytoplasm</location>
    </subcellularLocation>
</comment>
<organism evidence="13 14">
    <name type="scientific">Congregibacter litoralis KT71</name>
    <dbReference type="NCBI Taxonomy" id="314285"/>
    <lineage>
        <taxon>Bacteria</taxon>
        <taxon>Pseudomonadati</taxon>
        <taxon>Pseudomonadota</taxon>
        <taxon>Gammaproteobacteria</taxon>
        <taxon>Cellvibrionales</taxon>
        <taxon>Halieaceae</taxon>
        <taxon>Congregibacter</taxon>
    </lineage>
</organism>
<reference evidence="13 14" key="1">
    <citation type="journal article" date="2007" name="Proc. Natl. Acad. Sci. U.S.A.">
        <title>Characterization of a marine gammaproteobacterium capable of aerobic anoxygenic photosynthesis.</title>
        <authorList>
            <person name="Fuchs B.M."/>
            <person name="Spring S."/>
            <person name="Teeling H."/>
            <person name="Quast C."/>
            <person name="Wulf J."/>
            <person name="Schattenhofer M."/>
            <person name="Yan S."/>
            <person name="Ferriera S."/>
            <person name="Johnson J."/>
            <person name="Glockner F.O."/>
            <person name="Amann R."/>
        </authorList>
    </citation>
    <scope>NUCLEOTIDE SEQUENCE [LARGE SCALE GENOMIC DNA]</scope>
    <source>
        <strain evidence="13">KT71</strain>
    </source>
</reference>
<dbReference type="NCBIfam" id="TIGR00211">
    <property type="entry name" value="glyS"/>
    <property type="match status" value="1"/>
</dbReference>
<evidence type="ECO:0000256" key="11">
    <source>
        <dbReference type="HAMAP-Rule" id="MF_00255"/>
    </source>
</evidence>
<evidence type="ECO:0000256" key="4">
    <source>
        <dbReference type="ARBA" id="ARBA00022490"/>
    </source>
</evidence>
<evidence type="ECO:0000256" key="1">
    <source>
        <dbReference type="ARBA" id="ARBA00004496"/>
    </source>
</evidence>
<dbReference type="OrthoDB" id="9775440at2"/>
<dbReference type="AlphaFoldDB" id="A4A942"/>
<gene>
    <name evidence="11" type="primary">glyS</name>
    <name evidence="13" type="ORF">KT71_04725</name>
</gene>
<dbReference type="SUPFAM" id="SSF109604">
    <property type="entry name" value="HD-domain/PDEase-like"/>
    <property type="match status" value="1"/>
</dbReference>
<accession>A4A942</accession>
<dbReference type="PROSITE" id="PS50861">
    <property type="entry name" value="AA_TRNA_LIGASE_II_GLYAB"/>
    <property type="match status" value="1"/>
</dbReference>
<sequence length="693" mass="74825">MSQPLLLEVGCEELPSSSLEQLGIALREQLLRHLADKGLSHGASHWFAAPRRLGVLVEDLVEQADDETREALGPPLAQAKDEEGNWSRAAQGFAAKQGCTADELEIIDTPKGQRLGLKQVVTGAKTSECLDTIANSAIADLPMPKRMRWGASRREFVRPVHWIVLMYGDKSGFGEVLGITSGNTSKGHRFHAPQSVTFASAANYRETLRKARVIADFQERCDLIREQVEKAATALGGQALIDEDLLGEVASLVEWPVALAGSFDTAFLEVPAEALISSMQSHQKYFPVVDADNKLMPNFVTVSNIESQDPGQVIAGNERVIRPRLADAAFFFEQDRQSTLASRVPRLGAVVFQKKLGSLLEKTQRIQRLAGKLAALIGANQTDTERAAELCKADLVSDMVLEFGDLQGIAGAYYARNDGENDAVADAIAQHYWPTQAGSDLPVGDVAVAVALADRLDTLMGIFGIGQPPTGSKDPFALRRASIAVLRIIIEKGLALDLRECLELAGEGFPAEVIAENAGDAVFDYMLDRLPALYENDAIAIEVFRAVRGSGSSKPADFDRRVRAVHAFGERPEAEALAAANKRVSNILAKAEDRDDDARVSADLLSEANEIALYEAITAAERDNVNALAKADYSTALGRLATLRAPVDAFFDEVMVNAEDPALKANRLALLASLRGQFMAIADISQLAGSKSE</sequence>
<dbReference type="Proteomes" id="UP000019205">
    <property type="component" value="Chromosome"/>
</dbReference>
<dbReference type="GO" id="GO:0004814">
    <property type="term" value="F:arginine-tRNA ligase activity"/>
    <property type="evidence" value="ECO:0007669"/>
    <property type="project" value="InterPro"/>
</dbReference>
<dbReference type="Pfam" id="PF05746">
    <property type="entry name" value="DALR_1"/>
    <property type="match status" value="1"/>
</dbReference>
<comment type="caution">
    <text evidence="13">The sequence shown here is derived from an EMBL/GenBank/DDBJ whole genome shotgun (WGS) entry which is preliminary data.</text>
</comment>
<evidence type="ECO:0000313" key="14">
    <source>
        <dbReference type="Proteomes" id="UP000019205"/>
    </source>
</evidence>
<dbReference type="InterPro" id="IPR008909">
    <property type="entry name" value="DALR_anticod-bd"/>
</dbReference>
<dbReference type="InterPro" id="IPR015944">
    <property type="entry name" value="Gly-tRNA-synth_bsu"/>
</dbReference>
<evidence type="ECO:0000259" key="12">
    <source>
        <dbReference type="Pfam" id="PF05746"/>
    </source>
</evidence>
<keyword evidence="8 11" id="KW-0648">Protein biosynthesis</keyword>
<evidence type="ECO:0000313" key="13">
    <source>
        <dbReference type="EMBL" id="EAQ97584.1"/>
    </source>
</evidence>
<dbReference type="eggNOG" id="COG0751">
    <property type="taxonomic scope" value="Bacteria"/>
</dbReference>
<dbReference type="InterPro" id="IPR006194">
    <property type="entry name" value="Gly-tRNA-synth_heterodimer"/>
</dbReference>
<keyword evidence="5 11" id="KW-0436">Ligase</keyword>
<keyword evidence="6 11" id="KW-0547">Nucleotide-binding</keyword>
<comment type="subunit">
    <text evidence="3 11">Tetramer of two alpha and two beta subunits.</text>
</comment>
<dbReference type="PRINTS" id="PR01045">
    <property type="entry name" value="TRNASYNTHGB"/>
</dbReference>
<evidence type="ECO:0000256" key="8">
    <source>
        <dbReference type="ARBA" id="ARBA00022917"/>
    </source>
</evidence>